<dbReference type="Pfam" id="PF00069">
    <property type="entry name" value="Pkinase"/>
    <property type="match status" value="1"/>
</dbReference>
<dbReference type="PANTHER" id="PTHR24361">
    <property type="entry name" value="MITOGEN-ACTIVATED KINASE KINASE KINASE"/>
    <property type="match status" value="1"/>
</dbReference>
<dbReference type="GO" id="GO:0005737">
    <property type="term" value="C:cytoplasm"/>
    <property type="evidence" value="ECO:0007669"/>
    <property type="project" value="TreeGrafter"/>
</dbReference>
<dbReference type="Proteomes" id="UP000326354">
    <property type="component" value="Chromosome"/>
</dbReference>
<feature type="domain" description="Protein kinase" evidence="2">
    <location>
        <begin position="88"/>
        <end position="345"/>
    </location>
</feature>
<proteinExistence type="predicted"/>
<dbReference type="KEGG" id="uam:UABAM_04110"/>
<dbReference type="PROSITE" id="PS50011">
    <property type="entry name" value="PROTEIN_KINASE_DOM"/>
    <property type="match status" value="1"/>
</dbReference>
<keyword evidence="1" id="KW-0812">Transmembrane</keyword>
<dbReference type="CDD" id="cd14014">
    <property type="entry name" value="STKc_PknB_like"/>
    <property type="match status" value="1"/>
</dbReference>
<feature type="transmembrane region" description="Helical" evidence="1">
    <location>
        <begin position="362"/>
        <end position="380"/>
    </location>
</feature>
<dbReference type="InterPro" id="IPR000719">
    <property type="entry name" value="Prot_kinase_dom"/>
</dbReference>
<dbReference type="Gene3D" id="1.10.510.10">
    <property type="entry name" value="Transferase(Phosphotransferase) domain 1"/>
    <property type="match status" value="1"/>
</dbReference>
<keyword evidence="4" id="KW-1185">Reference proteome</keyword>
<dbReference type="SUPFAM" id="SSF56112">
    <property type="entry name" value="Protein kinase-like (PK-like)"/>
    <property type="match status" value="1"/>
</dbReference>
<dbReference type="InterPro" id="IPR011009">
    <property type="entry name" value="Kinase-like_dom_sf"/>
</dbReference>
<dbReference type="PANTHER" id="PTHR24361:SF678">
    <property type="entry name" value="SPORULATION-SPECIFIC PROTEIN 1"/>
    <property type="match status" value="1"/>
</dbReference>
<keyword evidence="3" id="KW-0418">Kinase</keyword>
<name>A0A5S9IQR8_UABAM</name>
<dbReference type="EMBL" id="AP019860">
    <property type="protein sequence ID" value="BBM85732.1"/>
    <property type="molecule type" value="Genomic_DNA"/>
</dbReference>
<sequence length="381" mass="43936">MVSHKDFFFRKAVLKTNYLTKEQLQQLQEKQDSELSLEEVALEEGLITPEQLEVIHKHIQKEMNLGVTRELPGVVKRSRAPKKQYAHYEILEEISQTPIGRVYKARNTKNDNRVAIKEISPEEECAAIDLERFFQDIERTKSLEHPHIERIYEIHKDNDPPFFVTELISGQSLKKVKSHGMSVLRAVEVVQKIAQALHFAHEKNVYHRNLTPENIFIDSAGDPIVTEFGIIQREYDVGGIKILGTPHYMSPEQARGIQRQIDQQSDIFSLGIIFYEMLSKKLPFEGKNLEDIVANIQVQTPTPLCKVDSQIPKAIEYITERALKKDRKQRYKSADEMGQDLDLYLQGKEVINDHFFYKNFKAILAVVIVIIIAVSIFLLGK</sequence>
<protein>
    <submittedName>
        <fullName evidence="3">Protein kinase</fullName>
    </submittedName>
</protein>
<evidence type="ECO:0000313" key="3">
    <source>
        <dbReference type="EMBL" id="BBM85732.1"/>
    </source>
</evidence>
<gene>
    <name evidence="3" type="ORF">UABAM_04110</name>
</gene>
<organism evidence="3 4">
    <name type="scientific">Uabimicrobium amorphum</name>
    <dbReference type="NCBI Taxonomy" id="2596890"/>
    <lineage>
        <taxon>Bacteria</taxon>
        <taxon>Pseudomonadati</taxon>
        <taxon>Planctomycetota</taxon>
        <taxon>Candidatus Uabimicrobiia</taxon>
        <taxon>Candidatus Uabimicrobiales</taxon>
        <taxon>Candidatus Uabimicrobiaceae</taxon>
        <taxon>Candidatus Uabimicrobium</taxon>
    </lineage>
</organism>
<dbReference type="GO" id="GO:0004672">
    <property type="term" value="F:protein kinase activity"/>
    <property type="evidence" value="ECO:0007669"/>
    <property type="project" value="InterPro"/>
</dbReference>
<dbReference type="InterPro" id="IPR053235">
    <property type="entry name" value="Ser_Thr_kinase"/>
</dbReference>
<evidence type="ECO:0000313" key="4">
    <source>
        <dbReference type="Proteomes" id="UP000326354"/>
    </source>
</evidence>
<dbReference type="GO" id="GO:0005524">
    <property type="term" value="F:ATP binding"/>
    <property type="evidence" value="ECO:0007669"/>
    <property type="project" value="InterPro"/>
</dbReference>
<keyword evidence="1" id="KW-1133">Transmembrane helix</keyword>
<dbReference type="AlphaFoldDB" id="A0A5S9IQR8"/>
<reference evidence="3 4" key="1">
    <citation type="submission" date="2019-08" db="EMBL/GenBank/DDBJ databases">
        <title>Complete genome sequence of Candidatus Uab amorphum.</title>
        <authorList>
            <person name="Shiratori T."/>
            <person name="Suzuki S."/>
            <person name="Kakizawa Y."/>
            <person name="Ishida K."/>
        </authorList>
    </citation>
    <scope>NUCLEOTIDE SEQUENCE [LARGE SCALE GENOMIC DNA]</scope>
    <source>
        <strain evidence="3 4">SRT547</strain>
    </source>
</reference>
<keyword evidence="3" id="KW-0808">Transferase</keyword>
<evidence type="ECO:0000259" key="2">
    <source>
        <dbReference type="PROSITE" id="PS50011"/>
    </source>
</evidence>
<evidence type="ECO:0000256" key="1">
    <source>
        <dbReference type="SAM" id="Phobius"/>
    </source>
</evidence>
<accession>A0A5S9IQR8</accession>
<dbReference type="RefSeq" id="WP_173013449.1">
    <property type="nucleotide sequence ID" value="NZ_AP019860.1"/>
</dbReference>
<keyword evidence="1" id="KW-0472">Membrane</keyword>